<dbReference type="SUPFAM" id="SSF51445">
    <property type="entry name" value="(Trans)glycosidases"/>
    <property type="match status" value="1"/>
</dbReference>
<sequence>MKDKLTEIYQKYGGKTYIRSAKDIAFQVPLLIARNGSYVNYYMYHGGTNFVEQALQCKSQLIMIKLILMNMLKWGQLKELHAAIKLCSTTLVQGA</sequence>
<dbReference type="Proteomes" id="UP000237347">
    <property type="component" value="Unassembled WGS sequence"/>
</dbReference>
<comment type="catalytic activity">
    <reaction evidence="1">
        <text>Hydrolysis of terminal non-reducing beta-D-galactose residues in beta-D-galactosides.</text>
        <dbReference type="EC" id="3.2.1.23"/>
    </reaction>
</comment>
<organism evidence="5 6">
    <name type="scientific">Quercus suber</name>
    <name type="common">Cork oak</name>
    <dbReference type="NCBI Taxonomy" id="58331"/>
    <lineage>
        <taxon>Eukaryota</taxon>
        <taxon>Viridiplantae</taxon>
        <taxon>Streptophyta</taxon>
        <taxon>Embryophyta</taxon>
        <taxon>Tracheophyta</taxon>
        <taxon>Spermatophyta</taxon>
        <taxon>Magnoliopsida</taxon>
        <taxon>eudicotyledons</taxon>
        <taxon>Gunneridae</taxon>
        <taxon>Pentapetalae</taxon>
        <taxon>rosids</taxon>
        <taxon>fabids</taxon>
        <taxon>Fagales</taxon>
        <taxon>Fagaceae</taxon>
        <taxon>Quercus</taxon>
    </lineage>
</organism>
<accession>A0AAW0LJ10</accession>
<protein>
    <recommendedName>
        <fullName evidence="3">beta-galactosidase</fullName>
        <ecNumber evidence="3">3.2.1.23</ecNumber>
    </recommendedName>
</protein>
<evidence type="ECO:0000256" key="1">
    <source>
        <dbReference type="ARBA" id="ARBA00001412"/>
    </source>
</evidence>
<feature type="domain" description="Glycoside hydrolase 35 catalytic" evidence="4">
    <location>
        <begin position="4"/>
        <end position="51"/>
    </location>
</feature>
<gene>
    <name evidence="5" type="primary">BGAL16_0</name>
    <name evidence="5" type="ORF">CFP56_041432</name>
</gene>
<name>A0AAW0LJ10_QUESU</name>
<dbReference type="EMBL" id="PKMF04000085">
    <property type="protein sequence ID" value="KAK7851612.1"/>
    <property type="molecule type" value="Genomic_DNA"/>
</dbReference>
<evidence type="ECO:0000313" key="6">
    <source>
        <dbReference type="Proteomes" id="UP000237347"/>
    </source>
</evidence>
<dbReference type="AlphaFoldDB" id="A0AAW0LJ10"/>
<dbReference type="InterPro" id="IPR031330">
    <property type="entry name" value="Gly_Hdrlase_35_cat"/>
</dbReference>
<dbReference type="GO" id="GO:0005975">
    <property type="term" value="P:carbohydrate metabolic process"/>
    <property type="evidence" value="ECO:0007669"/>
    <property type="project" value="InterPro"/>
</dbReference>
<evidence type="ECO:0000313" key="5">
    <source>
        <dbReference type="EMBL" id="KAK7851612.1"/>
    </source>
</evidence>
<comment type="caution">
    <text evidence="5">The sequence shown here is derived from an EMBL/GenBank/DDBJ whole genome shotgun (WGS) entry which is preliminary data.</text>
</comment>
<evidence type="ECO:0000256" key="3">
    <source>
        <dbReference type="ARBA" id="ARBA00012756"/>
    </source>
</evidence>
<proteinExistence type="inferred from homology"/>
<evidence type="ECO:0000259" key="4">
    <source>
        <dbReference type="Pfam" id="PF01301"/>
    </source>
</evidence>
<dbReference type="EC" id="3.2.1.23" evidence="3"/>
<evidence type="ECO:0000256" key="2">
    <source>
        <dbReference type="ARBA" id="ARBA00009809"/>
    </source>
</evidence>
<comment type="similarity">
    <text evidence="2">Belongs to the glycosyl hydrolase 35 family.</text>
</comment>
<keyword evidence="6" id="KW-1185">Reference proteome</keyword>
<dbReference type="GO" id="GO:0004565">
    <property type="term" value="F:beta-galactosidase activity"/>
    <property type="evidence" value="ECO:0007669"/>
    <property type="project" value="UniProtKB-EC"/>
</dbReference>
<dbReference type="Pfam" id="PF01301">
    <property type="entry name" value="Glyco_hydro_35"/>
    <property type="match status" value="1"/>
</dbReference>
<dbReference type="Gene3D" id="3.20.20.80">
    <property type="entry name" value="Glycosidases"/>
    <property type="match status" value="1"/>
</dbReference>
<reference evidence="5 6" key="1">
    <citation type="journal article" date="2018" name="Sci. Data">
        <title>The draft genome sequence of cork oak.</title>
        <authorList>
            <person name="Ramos A.M."/>
            <person name="Usie A."/>
            <person name="Barbosa P."/>
            <person name="Barros P.M."/>
            <person name="Capote T."/>
            <person name="Chaves I."/>
            <person name="Simoes F."/>
            <person name="Abreu I."/>
            <person name="Carrasquinho I."/>
            <person name="Faro C."/>
            <person name="Guimaraes J.B."/>
            <person name="Mendonca D."/>
            <person name="Nobrega F."/>
            <person name="Rodrigues L."/>
            <person name="Saibo N.J.M."/>
            <person name="Varela M.C."/>
            <person name="Egas C."/>
            <person name="Matos J."/>
            <person name="Miguel C.M."/>
            <person name="Oliveira M.M."/>
            <person name="Ricardo C.P."/>
            <person name="Goncalves S."/>
        </authorList>
    </citation>
    <scope>NUCLEOTIDE SEQUENCE [LARGE SCALE GENOMIC DNA]</scope>
    <source>
        <strain evidence="6">cv. HL8</strain>
    </source>
</reference>
<dbReference type="PANTHER" id="PTHR23421">
    <property type="entry name" value="BETA-GALACTOSIDASE RELATED"/>
    <property type="match status" value="1"/>
</dbReference>
<dbReference type="InterPro" id="IPR017853">
    <property type="entry name" value="GH"/>
</dbReference>
<dbReference type="InterPro" id="IPR001944">
    <property type="entry name" value="Glycoside_Hdrlase_35"/>
</dbReference>